<name>A0A8T0EC61_ARGBR</name>
<feature type="transmembrane region" description="Helical" evidence="9">
    <location>
        <begin position="192"/>
        <end position="211"/>
    </location>
</feature>
<reference evidence="10" key="1">
    <citation type="journal article" date="2020" name="bioRxiv">
        <title>Chromosome-level reference genome of the European wasp spider Argiope bruennichi: a resource for studies on range expansion and evolutionary adaptation.</title>
        <authorList>
            <person name="Sheffer M.M."/>
            <person name="Hoppe A."/>
            <person name="Krehenwinkel H."/>
            <person name="Uhl G."/>
            <person name="Kuss A.W."/>
            <person name="Jensen L."/>
            <person name="Jensen C."/>
            <person name="Gillespie R.G."/>
            <person name="Hoff K.J."/>
            <person name="Prost S."/>
        </authorList>
    </citation>
    <scope>NUCLEOTIDE SEQUENCE</scope>
</reference>
<keyword evidence="4 9" id="KW-0812">Transmembrane</keyword>
<feature type="transmembrane region" description="Helical" evidence="9">
    <location>
        <begin position="48"/>
        <end position="65"/>
    </location>
</feature>
<feature type="transmembrane region" description="Helical" evidence="9">
    <location>
        <begin position="163"/>
        <end position="185"/>
    </location>
</feature>
<dbReference type="InterPro" id="IPR037272">
    <property type="entry name" value="SNS_sf"/>
</dbReference>
<evidence type="ECO:0000256" key="1">
    <source>
        <dbReference type="ARBA" id="ARBA00004141"/>
    </source>
</evidence>
<reference evidence="10" key="2">
    <citation type="submission" date="2020-06" db="EMBL/GenBank/DDBJ databases">
        <authorList>
            <person name="Sheffer M."/>
        </authorList>
    </citation>
    <scope>NUCLEOTIDE SEQUENCE</scope>
</reference>
<keyword evidence="3" id="KW-0813">Transport</keyword>
<dbReference type="PANTHER" id="PTHR11616">
    <property type="entry name" value="SODIUM/CHLORIDE DEPENDENT TRANSPORTER"/>
    <property type="match status" value="1"/>
</dbReference>
<evidence type="ECO:0000256" key="4">
    <source>
        <dbReference type="ARBA" id="ARBA00022692"/>
    </source>
</evidence>
<dbReference type="EMBL" id="JABXBU010002230">
    <property type="protein sequence ID" value="KAF8767755.1"/>
    <property type="molecule type" value="Genomic_DNA"/>
</dbReference>
<evidence type="ECO:0000256" key="6">
    <source>
        <dbReference type="ARBA" id="ARBA00022989"/>
    </source>
</evidence>
<keyword evidence="8" id="KW-0915">Sodium</keyword>
<dbReference type="GO" id="GO:0015375">
    <property type="term" value="F:glycine:sodium symporter activity"/>
    <property type="evidence" value="ECO:0007669"/>
    <property type="project" value="TreeGrafter"/>
</dbReference>
<keyword evidence="6 9" id="KW-1133">Transmembrane helix</keyword>
<keyword evidence="7 9" id="KW-0472">Membrane</keyword>
<keyword evidence="5" id="KW-0769">Symport</keyword>
<evidence type="ECO:0000313" key="11">
    <source>
        <dbReference type="Proteomes" id="UP000807504"/>
    </source>
</evidence>
<feature type="transmembrane region" description="Helical" evidence="9">
    <location>
        <begin position="21"/>
        <end position="42"/>
    </location>
</feature>
<organism evidence="10 11">
    <name type="scientific">Argiope bruennichi</name>
    <name type="common">Wasp spider</name>
    <name type="synonym">Aranea bruennichi</name>
    <dbReference type="NCBI Taxonomy" id="94029"/>
    <lineage>
        <taxon>Eukaryota</taxon>
        <taxon>Metazoa</taxon>
        <taxon>Ecdysozoa</taxon>
        <taxon>Arthropoda</taxon>
        <taxon>Chelicerata</taxon>
        <taxon>Arachnida</taxon>
        <taxon>Araneae</taxon>
        <taxon>Araneomorphae</taxon>
        <taxon>Entelegynae</taxon>
        <taxon>Araneoidea</taxon>
        <taxon>Araneidae</taxon>
        <taxon>Argiope</taxon>
    </lineage>
</organism>
<accession>A0A8T0EC61</accession>
<evidence type="ECO:0000313" key="10">
    <source>
        <dbReference type="EMBL" id="KAF8767755.1"/>
    </source>
</evidence>
<dbReference type="AlphaFoldDB" id="A0A8T0EC61"/>
<comment type="caution">
    <text evidence="10">The sequence shown here is derived from an EMBL/GenBank/DDBJ whole genome shotgun (WGS) entry which is preliminary data.</text>
</comment>
<evidence type="ECO:0000256" key="2">
    <source>
        <dbReference type="ARBA" id="ARBA00006459"/>
    </source>
</evidence>
<gene>
    <name evidence="10" type="ORF">HNY73_020655</name>
</gene>
<dbReference type="Proteomes" id="UP000807504">
    <property type="component" value="Unassembled WGS sequence"/>
</dbReference>
<dbReference type="GO" id="GO:0046872">
    <property type="term" value="F:metal ion binding"/>
    <property type="evidence" value="ECO:0007669"/>
    <property type="project" value="UniProtKB-KW"/>
</dbReference>
<feature type="binding site" evidence="8">
    <location>
        <position position="110"/>
    </location>
    <ligand>
        <name>Na(+)</name>
        <dbReference type="ChEBI" id="CHEBI:29101"/>
        <label>1</label>
    </ligand>
</feature>
<dbReference type="SUPFAM" id="SSF161070">
    <property type="entry name" value="SNF-like"/>
    <property type="match status" value="1"/>
</dbReference>
<keyword evidence="8" id="KW-0479">Metal-binding</keyword>
<feature type="binding site" evidence="8">
    <location>
        <position position="175"/>
    </location>
    <ligand>
        <name>Na(+)</name>
        <dbReference type="ChEBI" id="CHEBI:29101"/>
        <label>1</label>
    </ligand>
</feature>
<feature type="binding site" evidence="8">
    <location>
        <position position="178"/>
    </location>
    <ligand>
        <name>Na(+)</name>
        <dbReference type="ChEBI" id="CHEBI:29101"/>
        <label>1</label>
    </ligand>
</feature>
<dbReference type="PANTHER" id="PTHR11616:SF313">
    <property type="entry name" value="TRANSPORTER"/>
    <property type="match status" value="1"/>
</dbReference>
<dbReference type="InterPro" id="IPR000175">
    <property type="entry name" value="Na/ntran_symport"/>
</dbReference>
<comment type="subcellular location">
    <subcellularLocation>
        <location evidence="1">Membrane</location>
        <topology evidence="1">Multi-pass membrane protein</topology>
    </subcellularLocation>
</comment>
<evidence type="ECO:0000256" key="3">
    <source>
        <dbReference type="ARBA" id="ARBA00022448"/>
    </source>
</evidence>
<sequence>MGRHYVLGESSGIEETGGIRWSLAACLVLAWVIVFLCLSKGVQSSGKVVYFTALFPYVVLVILFFRGVTLPGAKNGILFYVTPDWSRLATAQVSCSDLLMEDSLIVSISNVLTSIFAGFVIFSVIGYLAHELNVEVGKVVDEGAGLAFIVYPEVVARLPVAPLWAFLFFFMLLTLGLDSQAGVFWLELFDKYAANFSVLIIAICECLLISWNYGAEKFLRDIEKMIGVKSHAWMVFWSIMWRVLTPATLVKLSLLMQPTDEWGPPPKLATFKTGDPSEDASSEYIRKNSFDNPSFNVTYTFETAI</sequence>
<feature type="transmembrane region" description="Helical" evidence="9">
    <location>
        <begin position="104"/>
        <end position="129"/>
    </location>
</feature>
<keyword evidence="11" id="KW-1185">Reference proteome</keyword>
<evidence type="ECO:0000256" key="7">
    <source>
        <dbReference type="ARBA" id="ARBA00023136"/>
    </source>
</evidence>
<comment type="similarity">
    <text evidence="2">Belongs to the sodium:neurotransmitter symporter (SNF) (TC 2.A.22) family.</text>
</comment>
<dbReference type="Pfam" id="PF00209">
    <property type="entry name" value="SNF"/>
    <property type="match status" value="2"/>
</dbReference>
<protein>
    <submittedName>
        <fullName evidence="10">Sodium- and chloride-dependent glycine like protein</fullName>
    </submittedName>
</protein>
<dbReference type="GO" id="GO:0005886">
    <property type="term" value="C:plasma membrane"/>
    <property type="evidence" value="ECO:0007669"/>
    <property type="project" value="TreeGrafter"/>
</dbReference>
<evidence type="ECO:0000256" key="9">
    <source>
        <dbReference type="SAM" id="Phobius"/>
    </source>
</evidence>
<evidence type="ECO:0000256" key="5">
    <source>
        <dbReference type="ARBA" id="ARBA00022847"/>
    </source>
</evidence>
<feature type="binding site" evidence="8">
    <location>
        <position position="179"/>
    </location>
    <ligand>
        <name>Na(+)</name>
        <dbReference type="ChEBI" id="CHEBI:29101"/>
        <label>1</label>
    </ligand>
</feature>
<proteinExistence type="inferred from homology"/>
<evidence type="ECO:0000256" key="8">
    <source>
        <dbReference type="PIRSR" id="PIRSR600175-1"/>
    </source>
</evidence>
<dbReference type="PROSITE" id="PS50267">
    <property type="entry name" value="NA_NEUROTRAN_SYMP_3"/>
    <property type="match status" value="1"/>
</dbReference>